<proteinExistence type="predicted"/>
<dbReference type="AlphaFoldDB" id="A0A3S3LW58"/>
<comment type="caution">
    <text evidence="2">The sequence shown here is derived from an EMBL/GenBank/DDBJ whole genome shotgun (WGS) entry which is preliminary data.</text>
</comment>
<name>A0A3S3LW58_9MICO</name>
<feature type="transmembrane region" description="Helical" evidence="1">
    <location>
        <begin position="44"/>
        <end position="63"/>
    </location>
</feature>
<dbReference type="EMBL" id="RBZY01000024">
    <property type="protein sequence ID" value="RWR19159.1"/>
    <property type="molecule type" value="Genomic_DNA"/>
</dbReference>
<reference evidence="2 3" key="1">
    <citation type="journal article" date="2018" name="Front. Microbiol.">
        <title>Novel Insights Into Bacterial Dimethylsulfoniopropionate Catabolism in the East China Sea.</title>
        <authorList>
            <person name="Liu J."/>
            <person name="Liu J."/>
            <person name="Zhang S.H."/>
            <person name="Liang J."/>
            <person name="Lin H."/>
            <person name="Song D."/>
            <person name="Yang G.P."/>
            <person name="Todd J.D."/>
            <person name="Zhang X.H."/>
        </authorList>
    </citation>
    <scope>NUCLEOTIDE SEQUENCE [LARGE SCALE GENOMIC DNA]</scope>
    <source>
        <strain evidence="2 3">ZYFD042</strain>
    </source>
</reference>
<keyword evidence="1" id="KW-0472">Membrane</keyword>
<protein>
    <submittedName>
        <fullName evidence="2">Uncharacterized protein</fullName>
    </submittedName>
</protein>
<evidence type="ECO:0000313" key="2">
    <source>
        <dbReference type="EMBL" id="RWR19159.1"/>
    </source>
</evidence>
<gene>
    <name evidence="2" type="ORF">D8Y23_08070</name>
</gene>
<keyword evidence="1" id="KW-0812">Transmembrane</keyword>
<accession>A0A3S3LW58</accession>
<feature type="transmembrane region" description="Helical" evidence="1">
    <location>
        <begin position="100"/>
        <end position="133"/>
    </location>
</feature>
<dbReference type="Proteomes" id="UP000285970">
    <property type="component" value="Unassembled WGS sequence"/>
</dbReference>
<feature type="transmembrane region" description="Helical" evidence="1">
    <location>
        <begin position="70"/>
        <end position="94"/>
    </location>
</feature>
<sequence>MTPPVAVVFATVTFLALAIGGLGVASLALDADVIPVRGLGPLPGVAGMVLALAVFAGVLLWGLRADPPGYLTAVPCAIGAYVGETLGIAVGAALTGGDAAGGLAAAGAVALGWPGAVIAAAALLAGLFGVLLVRSRRERPQWGWERDGEDDR</sequence>
<evidence type="ECO:0000256" key="1">
    <source>
        <dbReference type="SAM" id="Phobius"/>
    </source>
</evidence>
<keyword evidence="1" id="KW-1133">Transmembrane helix</keyword>
<evidence type="ECO:0000313" key="3">
    <source>
        <dbReference type="Proteomes" id="UP000285970"/>
    </source>
</evidence>
<organism evidence="2 3">
    <name type="scientific">Microbacterium enclense</name>
    <dbReference type="NCBI Taxonomy" id="993073"/>
    <lineage>
        <taxon>Bacteria</taxon>
        <taxon>Bacillati</taxon>
        <taxon>Actinomycetota</taxon>
        <taxon>Actinomycetes</taxon>
        <taxon>Micrococcales</taxon>
        <taxon>Microbacteriaceae</taxon>
        <taxon>Microbacterium</taxon>
    </lineage>
</organism>